<evidence type="ECO:0000256" key="2">
    <source>
        <dbReference type="ARBA" id="ARBA00022729"/>
    </source>
</evidence>
<dbReference type="OrthoDB" id="2012261at2759"/>
<dbReference type="PANTHER" id="PTHR31673">
    <property type="entry name" value="PROTEIN COBRA"/>
    <property type="match status" value="1"/>
</dbReference>
<evidence type="ECO:0000313" key="7">
    <source>
        <dbReference type="Proteomes" id="UP000825935"/>
    </source>
</evidence>
<dbReference type="InterPro" id="IPR056900">
    <property type="entry name" value="COB_C"/>
</dbReference>
<evidence type="ECO:0000256" key="1">
    <source>
        <dbReference type="ARBA" id="ARBA00005507"/>
    </source>
</evidence>
<dbReference type="EMBL" id="CM035430">
    <property type="protein sequence ID" value="KAH7298058.1"/>
    <property type="molecule type" value="Genomic_DNA"/>
</dbReference>
<evidence type="ECO:0000256" key="3">
    <source>
        <dbReference type="ARBA" id="ARBA00023180"/>
    </source>
</evidence>
<dbReference type="AlphaFoldDB" id="A0A8T2RRB2"/>
<name>A0A8T2RRB2_CERRI</name>
<dbReference type="InterPro" id="IPR006918">
    <property type="entry name" value="COBRA_pln"/>
</dbReference>
<protein>
    <recommendedName>
        <fullName evidence="4">COBRA-like protein</fullName>
    </recommendedName>
</protein>
<evidence type="ECO:0000313" key="6">
    <source>
        <dbReference type="EMBL" id="KAH7298058.1"/>
    </source>
</evidence>
<keyword evidence="2" id="KW-0732">Signal</keyword>
<reference evidence="6" key="1">
    <citation type="submission" date="2021-08" db="EMBL/GenBank/DDBJ databases">
        <title>WGS assembly of Ceratopteris richardii.</title>
        <authorList>
            <person name="Marchant D.B."/>
            <person name="Chen G."/>
            <person name="Jenkins J."/>
            <person name="Shu S."/>
            <person name="Leebens-Mack J."/>
            <person name="Grimwood J."/>
            <person name="Schmutz J."/>
            <person name="Soltis P."/>
            <person name="Soltis D."/>
            <person name="Chen Z.-H."/>
        </authorList>
    </citation>
    <scope>NUCLEOTIDE SEQUENCE</scope>
    <source>
        <strain evidence="6">Whitten #5841</strain>
        <tissue evidence="6">Leaf</tissue>
    </source>
</reference>
<dbReference type="GO" id="GO:0052324">
    <property type="term" value="P:plant-type cell wall cellulose biosynthetic process"/>
    <property type="evidence" value="ECO:0007669"/>
    <property type="project" value="TreeGrafter"/>
</dbReference>
<proteinExistence type="inferred from homology"/>
<comment type="similarity">
    <text evidence="1 4">Belongs to the COBRA family.</text>
</comment>
<dbReference type="GO" id="GO:0005886">
    <property type="term" value="C:plasma membrane"/>
    <property type="evidence" value="ECO:0007669"/>
    <property type="project" value="TreeGrafter"/>
</dbReference>
<keyword evidence="7" id="KW-1185">Reference proteome</keyword>
<dbReference type="Pfam" id="PF04833">
    <property type="entry name" value="COBRA"/>
    <property type="match status" value="1"/>
</dbReference>
<evidence type="ECO:0000256" key="4">
    <source>
        <dbReference type="PIRNR" id="PIRNR038122"/>
    </source>
</evidence>
<dbReference type="OMA" id="IMAFAFC"/>
<sequence>MATAGCTMPRFRLLLDPNHYTTLLFYLFISMAILFGQSHAYDILDPNGNITIKWDVVAWTGDGYVATVTMYNYQQYRHIEPPGWILGWAWQGKEIIWTMVGAQATLQGDCSKQNQVPHSCVRTPTIVDLLPGVPYNMQVANCCRGGVLSSLAQDPLTAVASFQITTGLSGNRNTSVKLPKNFTLQTPGPGYTCGPASVIKPTMYEAKDGRRKTQALMTWSLVCTYSMVSARKTPPCCVSFSSFYNEAIVPCPACACGCEDKSTCYEEAPLQTVTDGTQPGITPQVIAPKIHCTQDMCPIRLHWHVKQNYKAYWRAKITISNRNYASNYSQWNAVFQHPNFDNLTEVFSFTYKSLNPYGDAINNTAMFWGIKYFNDLLMEAGPNGNVQSEILFQKDQNTFSFSEGWAFPQRVYFNGDQCVLPPPDAYPKLPNAASAVEAHISFMAFSCMIVVALICFI</sequence>
<dbReference type="PANTHER" id="PTHR31673:SF3">
    <property type="entry name" value="COBRA-LIKE PROTEIN 4"/>
    <property type="match status" value="1"/>
</dbReference>
<dbReference type="Pfam" id="PF25079">
    <property type="entry name" value="COB_C"/>
    <property type="match status" value="1"/>
</dbReference>
<evidence type="ECO:0000259" key="5">
    <source>
        <dbReference type="Pfam" id="PF25079"/>
    </source>
</evidence>
<accession>A0A8T2RRB2</accession>
<dbReference type="Proteomes" id="UP000825935">
    <property type="component" value="Chromosome 25"/>
</dbReference>
<organism evidence="6 7">
    <name type="scientific">Ceratopteris richardii</name>
    <name type="common">Triangle waterfern</name>
    <dbReference type="NCBI Taxonomy" id="49495"/>
    <lineage>
        <taxon>Eukaryota</taxon>
        <taxon>Viridiplantae</taxon>
        <taxon>Streptophyta</taxon>
        <taxon>Embryophyta</taxon>
        <taxon>Tracheophyta</taxon>
        <taxon>Polypodiopsida</taxon>
        <taxon>Polypodiidae</taxon>
        <taxon>Polypodiales</taxon>
        <taxon>Pteridineae</taxon>
        <taxon>Pteridaceae</taxon>
        <taxon>Parkerioideae</taxon>
        <taxon>Ceratopteris</taxon>
    </lineage>
</organism>
<dbReference type="PIRSF" id="PIRSF038122">
    <property type="entry name" value="COBRA"/>
    <property type="match status" value="1"/>
</dbReference>
<feature type="domain" description="COBRA C-terminal" evidence="5">
    <location>
        <begin position="236"/>
        <end position="427"/>
    </location>
</feature>
<comment type="caution">
    <text evidence="6">The sequence shown here is derived from an EMBL/GenBank/DDBJ whole genome shotgun (WGS) entry which is preliminary data.</text>
</comment>
<dbReference type="GO" id="GO:0010215">
    <property type="term" value="P:cellulose microfibril organization"/>
    <property type="evidence" value="ECO:0007669"/>
    <property type="project" value="InterPro"/>
</dbReference>
<keyword evidence="3" id="KW-0325">Glycoprotein</keyword>
<gene>
    <name evidence="6" type="ORF">KP509_25G025100</name>
</gene>